<dbReference type="RefSeq" id="WP_085211359.1">
    <property type="nucleotide sequence ID" value="NZ_FXAM01000001.1"/>
</dbReference>
<sequence>MKAINGYIKKVRLYRKAGSISESMEACLEAMARFPDSFDLLYEYAALLHAGRQYSKECGILEGLLSMEQDKRLAQDSPEARSFYLSLCKSYLMAKKYAEFEALSEVARHKFTIPAAPFHVDKTFELVINKKGAPLIILFQGFKLGVIKQYFSISEPEDIKSLNISGLPYAFQGFSRECGDYNYLFVKDNYQSWYLLNFDGYVKYMRNVIDESDAPRVACVGFSSGGFGAIVLGQAINADISIGMSPQTIAFEVFSNPYNRKLNKLFMLSLNQYSDLAALQAREGGFGRKVAIYVCERKKGDYEQVMRLEQGDANLKIDFLKCGNHMVASFLGKKALFEKLFADIAAAF</sequence>
<dbReference type="OrthoDB" id="5684523at2"/>
<dbReference type="SUPFAM" id="SSF53474">
    <property type="entry name" value="alpha/beta-Hydrolases"/>
    <property type="match status" value="1"/>
</dbReference>
<organism evidence="1 2">
    <name type="scientific">Methylomagnum ishizawai</name>
    <dbReference type="NCBI Taxonomy" id="1760988"/>
    <lineage>
        <taxon>Bacteria</taxon>
        <taxon>Pseudomonadati</taxon>
        <taxon>Pseudomonadota</taxon>
        <taxon>Gammaproteobacteria</taxon>
        <taxon>Methylococcales</taxon>
        <taxon>Methylococcaceae</taxon>
        <taxon>Methylomagnum</taxon>
    </lineage>
</organism>
<accession>A0A1Y6D0V7</accession>
<proteinExistence type="predicted"/>
<dbReference type="STRING" id="1760988.SAMN02949497_1501"/>
<name>A0A1Y6D0V7_9GAMM</name>
<dbReference type="AlphaFoldDB" id="A0A1Y6D0V7"/>
<dbReference type="InterPro" id="IPR029058">
    <property type="entry name" value="AB_hydrolase_fold"/>
</dbReference>
<evidence type="ECO:0000313" key="1">
    <source>
        <dbReference type="EMBL" id="SMF94192.1"/>
    </source>
</evidence>
<evidence type="ECO:0000313" key="2">
    <source>
        <dbReference type="Proteomes" id="UP000192923"/>
    </source>
</evidence>
<dbReference type="EMBL" id="FXAM01000001">
    <property type="protein sequence ID" value="SMF94192.1"/>
    <property type="molecule type" value="Genomic_DNA"/>
</dbReference>
<keyword evidence="2" id="KW-1185">Reference proteome</keyword>
<protein>
    <recommendedName>
        <fullName evidence="3">Esterase</fullName>
    </recommendedName>
</protein>
<reference evidence="1 2" key="1">
    <citation type="submission" date="2016-12" db="EMBL/GenBank/DDBJ databases">
        <authorList>
            <person name="Song W.-J."/>
            <person name="Kurnit D.M."/>
        </authorList>
    </citation>
    <scope>NUCLEOTIDE SEQUENCE [LARGE SCALE GENOMIC DNA]</scope>
    <source>
        <strain evidence="1 2">175</strain>
    </source>
</reference>
<gene>
    <name evidence="1" type="ORF">SAMN02949497_1501</name>
</gene>
<dbReference type="Proteomes" id="UP000192923">
    <property type="component" value="Unassembled WGS sequence"/>
</dbReference>
<evidence type="ECO:0008006" key="3">
    <source>
        <dbReference type="Google" id="ProtNLM"/>
    </source>
</evidence>